<evidence type="ECO:0000256" key="2">
    <source>
        <dbReference type="SAM" id="SignalP"/>
    </source>
</evidence>
<feature type="signal peptide" evidence="2">
    <location>
        <begin position="1"/>
        <end position="20"/>
    </location>
</feature>
<evidence type="ECO:0000256" key="1">
    <source>
        <dbReference type="SAM" id="MobiDB-lite"/>
    </source>
</evidence>
<dbReference type="Proteomes" id="UP000682928">
    <property type="component" value="Chromosome"/>
</dbReference>
<keyword evidence="2" id="KW-0732">Signal</keyword>
<feature type="compositionally biased region" description="Polar residues" evidence="1">
    <location>
        <begin position="56"/>
        <end position="76"/>
    </location>
</feature>
<feature type="region of interest" description="Disordered" evidence="1">
    <location>
        <begin position="23"/>
        <end position="76"/>
    </location>
</feature>
<proteinExistence type="predicted"/>
<organism evidence="3 4">
    <name type="scientific">Enterobacter kobei</name>
    <dbReference type="NCBI Taxonomy" id="208224"/>
    <lineage>
        <taxon>Bacteria</taxon>
        <taxon>Pseudomonadati</taxon>
        <taxon>Pseudomonadota</taxon>
        <taxon>Gammaproteobacteria</taxon>
        <taxon>Enterobacterales</taxon>
        <taxon>Enterobacteriaceae</taxon>
        <taxon>Enterobacter</taxon>
        <taxon>Enterobacter cloacae complex</taxon>
    </lineage>
</organism>
<protein>
    <submittedName>
        <fullName evidence="3">Uncharacterized protein</fullName>
    </submittedName>
</protein>
<name>A0AA86IP45_9ENTR</name>
<dbReference type="RefSeq" id="WP_088221826.1">
    <property type="nucleotide sequence ID" value="NZ_AP024590.1"/>
</dbReference>
<reference evidence="3" key="1">
    <citation type="submission" date="2021-04" db="EMBL/GenBank/DDBJ databases">
        <title>Difference and commonality of drug resistance evolution in various bacteria. and drug sensitivity profiles.</title>
        <authorList>
            <person name="Maeda T."/>
            <person name="Shibai A."/>
            <person name="Kawada K."/>
            <person name="Kotani H."/>
            <person name="Tarusawa Y."/>
            <person name="Tanabe K."/>
            <person name="Furusawa C."/>
        </authorList>
    </citation>
    <scope>NUCLEOTIDE SEQUENCE</scope>
    <source>
        <strain evidence="3">JCM 8580</strain>
    </source>
</reference>
<sequence length="76" mass="7814">MKKTAALLTVLIFASAPALAMHTGMTEHETGETRHTGQGNTATGKVGHDGHGHWGDNTTAPQPEASTRTPAPGSNP</sequence>
<feature type="compositionally biased region" description="Basic and acidic residues" evidence="1">
    <location>
        <begin position="25"/>
        <end position="35"/>
    </location>
</feature>
<evidence type="ECO:0000313" key="3">
    <source>
        <dbReference type="EMBL" id="BCU54100.1"/>
    </source>
</evidence>
<dbReference type="AlphaFoldDB" id="A0AA86IP45"/>
<feature type="chain" id="PRO_5041686032" evidence="2">
    <location>
        <begin position="21"/>
        <end position="76"/>
    </location>
</feature>
<gene>
    <name evidence="3" type="ORF">ENKO_06940</name>
</gene>
<accession>A0AA86IP45</accession>
<evidence type="ECO:0000313" key="4">
    <source>
        <dbReference type="Proteomes" id="UP000682928"/>
    </source>
</evidence>
<dbReference type="EMBL" id="AP024590">
    <property type="protein sequence ID" value="BCU54100.1"/>
    <property type="molecule type" value="Genomic_DNA"/>
</dbReference>